<evidence type="ECO:0000256" key="4">
    <source>
        <dbReference type="ARBA" id="ARBA00022605"/>
    </source>
</evidence>
<dbReference type="SUPFAM" id="SSF89550">
    <property type="entry name" value="PHP domain-like"/>
    <property type="match status" value="1"/>
</dbReference>
<protein>
    <recommendedName>
        <fullName evidence="3 8">Histidinol-phosphatase</fullName>
        <shortName evidence="8">HolPase</shortName>
        <ecNumber evidence="3 8">3.1.3.15</ecNumber>
    </recommendedName>
</protein>
<dbReference type="Proteomes" id="UP000215383">
    <property type="component" value="Chromosome 1"/>
</dbReference>
<keyword evidence="4 8" id="KW-0028">Amino-acid biosynthesis</keyword>
<evidence type="ECO:0000259" key="9">
    <source>
        <dbReference type="Pfam" id="PF02811"/>
    </source>
</evidence>
<dbReference type="AlphaFoldDB" id="A0A239U012"/>
<reference evidence="10 11" key="1">
    <citation type="submission" date="2017-06" db="EMBL/GenBank/DDBJ databases">
        <authorList>
            <consortium name="Pathogen Informatics"/>
        </authorList>
    </citation>
    <scope>NUCLEOTIDE SEQUENCE [LARGE SCALE GENOMIC DNA]</scope>
    <source>
        <strain evidence="10 11">NCTC10570</strain>
    </source>
</reference>
<dbReference type="RefSeq" id="WP_027890522.1">
    <property type="nucleotide sequence ID" value="NZ_CALXYH010000044.1"/>
</dbReference>
<dbReference type="InterPro" id="IPR010140">
    <property type="entry name" value="Histidinol_P_phosphatase_HisJ"/>
</dbReference>
<name>A0A239U012_9FIRM</name>
<evidence type="ECO:0000256" key="2">
    <source>
        <dbReference type="ARBA" id="ARBA00009152"/>
    </source>
</evidence>
<keyword evidence="11" id="KW-1185">Reference proteome</keyword>
<feature type="domain" description="PHP" evidence="9">
    <location>
        <begin position="4"/>
        <end position="210"/>
    </location>
</feature>
<evidence type="ECO:0000256" key="6">
    <source>
        <dbReference type="ARBA" id="ARBA00023102"/>
    </source>
</evidence>
<organism evidence="10 11">
    <name type="scientific">Megamonas hypermegale</name>
    <dbReference type="NCBI Taxonomy" id="158847"/>
    <lineage>
        <taxon>Bacteria</taxon>
        <taxon>Bacillati</taxon>
        <taxon>Bacillota</taxon>
        <taxon>Negativicutes</taxon>
        <taxon>Selenomonadales</taxon>
        <taxon>Selenomonadaceae</taxon>
        <taxon>Megamonas</taxon>
    </lineage>
</organism>
<evidence type="ECO:0000256" key="8">
    <source>
        <dbReference type="RuleBase" id="RU366003"/>
    </source>
</evidence>
<evidence type="ECO:0000256" key="3">
    <source>
        <dbReference type="ARBA" id="ARBA00013085"/>
    </source>
</evidence>
<evidence type="ECO:0000256" key="7">
    <source>
        <dbReference type="ARBA" id="ARBA00049158"/>
    </source>
</evidence>
<evidence type="ECO:0000313" key="11">
    <source>
        <dbReference type="Proteomes" id="UP000215383"/>
    </source>
</evidence>
<dbReference type="GO" id="GO:0000105">
    <property type="term" value="P:L-histidine biosynthetic process"/>
    <property type="evidence" value="ECO:0007669"/>
    <property type="project" value="UniProtKB-UniRule"/>
</dbReference>
<comment type="similarity">
    <text evidence="2 8">Belongs to the PHP hydrolase family. HisK subfamily.</text>
</comment>
<dbReference type="InterPro" id="IPR004013">
    <property type="entry name" value="PHP_dom"/>
</dbReference>
<accession>A0A239U012</accession>
<dbReference type="GO" id="GO:0005737">
    <property type="term" value="C:cytoplasm"/>
    <property type="evidence" value="ECO:0007669"/>
    <property type="project" value="TreeGrafter"/>
</dbReference>
<sequence>MKLDYHMHFEYGSYDEQWVKGFFDSAKTHQLDEIGISEHSHTFPEFKKLYYEDLILDDSFVGKFQQQWLKKNKFKYTLDDYFNFMAKLHSLGYKAKIGIEVCNFQDQDKVREILAPYKFDYIIGSIHFLHGWAYDSSQIKDEWNNHSLKEIYEWYAQEVEKLCASQIYDVLGHPFNIRLFKNLPDFDVTPYLIRVAKAIQKANMAVDVNTGTYYRYPIAEISPYPDFMKIAHDYNLPIITSSDAHQPEHCGNYIDEAIAYAKSFGYTTCLQFNQRKKTTVPLG</sequence>
<keyword evidence="5 8" id="KW-0378">Hydrolase</keyword>
<keyword evidence="6 8" id="KW-0368">Histidine biosynthesis</keyword>
<evidence type="ECO:0000256" key="5">
    <source>
        <dbReference type="ARBA" id="ARBA00022801"/>
    </source>
</evidence>
<dbReference type="CDD" id="cd12110">
    <property type="entry name" value="PHP_HisPPase_Hisj_like"/>
    <property type="match status" value="1"/>
</dbReference>
<dbReference type="OrthoDB" id="9775255at2"/>
<evidence type="ECO:0000313" key="10">
    <source>
        <dbReference type="EMBL" id="SNV03491.1"/>
    </source>
</evidence>
<dbReference type="GO" id="GO:0004401">
    <property type="term" value="F:histidinol-phosphatase activity"/>
    <property type="evidence" value="ECO:0007669"/>
    <property type="project" value="UniProtKB-UniRule"/>
</dbReference>
<evidence type="ECO:0000256" key="1">
    <source>
        <dbReference type="ARBA" id="ARBA00004970"/>
    </source>
</evidence>
<dbReference type="UniPathway" id="UPA00031">
    <property type="reaction ID" value="UER00013"/>
</dbReference>
<dbReference type="PANTHER" id="PTHR21039">
    <property type="entry name" value="HISTIDINOL PHOSPHATASE-RELATED"/>
    <property type="match status" value="1"/>
</dbReference>
<dbReference type="EC" id="3.1.3.15" evidence="3 8"/>
<dbReference type="Pfam" id="PF02811">
    <property type="entry name" value="PHP"/>
    <property type="match status" value="1"/>
</dbReference>
<dbReference type="Gene3D" id="3.20.20.140">
    <property type="entry name" value="Metal-dependent hydrolases"/>
    <property type="match status" value="1"/>
</dbReference>
<dbReference type="InterPro" id="IPR016195">
    <property type="entry name" value="Pol/histidinol_Pase-like"/>
</dbReference>
<comment type="catalytic activity">
    <reaction evidence="7 8">
        <text>L-histidinol phosphate + H2O = L-histidinol + phosphate</text>
        <dbReference type="Rhea" id="RHEA:14465"/>
        <dbReference type="ChEBI" id="CHEBI:15377"/>
        <dbReference type="ChEBI" id="CHEBI:43474"/>
        <dbReference type="ChEBI" id="CHEBI:57699"/>
        <dbReference type="ChEBI" id="CHEBI:57980"/>
        <dbReference type="EC" id="3.1.3.15"/>
    </reaction>
</comment>
<comment type="pathway">
    <text evidence="1 8">Amino-acid biosynthesis; L-histidine biosynthesis; L-histidine from 5-phospho-alpha-D-ribose 1-diphosphate: step 8/9.</text>
</comment>
<dbReference type="GeneID" id="78507783"/>
<dbReference type="EMBL" id="LT906446">
    <property type="protein sequence ID" value="SNV03491.1"/>
    <property type="molecule type" value="Genomic_DNA"/>
</dbReference>
<gene>
    <name evidence="10" type="ORF">SAMEA4364220_01794</name>
</gene>
<dbReference type="PANTHER" id="PTHR21039:SF0">
    <property type="entry name" value="HISTIDINOL-PHOSPHATASE"/>
    <property type="match status" value="1"/>
</dbReference>
<dbReference type="eggNOG" id="COG1387">
    <property type="taxonomic scope" value="Bacteria"/>
</dbReference>
<proteinExistence type="inferred from homology"/>